<dbReference type="STRING" id="1314785.A0A165CK68"/>
<dbReference type="AlphaFoldDB" id="A0A165CK68"/>
<dbReference type="Pfam" id="PF00394">
    <property type="entry name" value="Cu-oxidase"/>
    <property type="match status" value="1"/>
</dbReference>
<evidence type="ECO:0000259" key="7">
    <source>
        <dbReference type="Pfam" id="PF07732"/>
    </source>
</evidence>
<dbReference type="Pfam" id="PF07732">
    <property type="entry name" value="Cu-oxidase_3"/>
    <property type="match status" value="1"/>
</dbReference>
<dbReference type="InterPro" id="IPR011707">
    <property type="entry name" value="Cu-oxidase-like_N"/>
</dbReference>
<dbReference type="Pfam" id="PF07731">
    <property type="entry name" value="Cu-oxidase_2"/>
    <property type="match status" value="1"/>
</dbReference>
<dbReference type="EMBL" id="KV427648">
    <property type="protein sequence ID" value="KZT02962.1"/>
    <property type="molecule type" value="Genomic_DNA"/>
</dbReference>
<dbReference type="PANTHER" id="PTHR11709">
    <property type="entry name" value="MULTI-COPPER OXIDASE"/>
    <property type="match status" value="1"/>
</dbReference>
<dbReference type="InterPro" id="IPR008972">
    <property type="entry name" value="Cupredoxin"/>
</dbReference>
<dbReference type="InParanoid" id="A0A165CK68"/>
<dbReference type="GO" id="GO:0005507">
    <property type="term" value="F:copper ion binding"/>
    <property type="evidence" value="ECO:0007669"/>
    <property type="project" value="InterPro"/>
</dbReference>
<evidence type="ECO:0000256" key="3">
    <source>
        <dbReference type="ARBA" id="ARBA00023157"/>
    </source>
</evidence>
<dbReference type="GO" id="GO:0016491">
    <property type="term" value="F:oxidoreductase activity"/>
    <property type="evidence" value="ECO:0007669"/>
    <property type="project" value="InterPro"/>
</dbReference>
<reference evidence="8 9" key="1">
    <citation type="journal article" date="2016" name="Mol. Biol. Evol.">
        <title>Comparative Genomics of Early-Diverging Mushroom-Forming Fungi Provides Insights into the Origins of Lignocellulose Decay Capabilities.</title>
        <authorList>
            <person name="Nagy L.G."/>
            <person name="Riley R."/>
            <person name="Tritt A."/>
            <person name="Adam C."/>
            <person name="Daum C."/>
            <person name="Floudas D."/>
            <person name="Sun H."/>
            <person name="Yadav J.S."/>
            <person name="Pangilinan J."/>
            <person name="Larsson K.H."/>
            <person name="Matsuura K."/>
            <person name="Barry K."/>
            <person name="Labutti K."/>
            <person name="Kuo R."/>
            <person name="Ohm R.A."/>
            <person name="Bhattacharya S.S."/>
            <person name="Shirouzu T."/>
            <person name="Yoshinaga Y."/>
            <person name="Martin F.M."/>
            <person name="Grigoriev I.V."/>
            <person name="Hibbett D.S."/>
        </authorList>
    </citation>
    <scope>NUCLEOTIDE SEQUENCE [LARGE SCALE GENOMIC DNA]</scope>
    <source>
        <strain evidence="8 9">93-53</strain>
    </source>
</reference>
<feature type="domain" description="Plastocyanin-like" evidence="6">
    <location>
        <begin position="346"/>
        <end position="387"/>
    </location>
</feature>
<dbReference type="PANTHER" id="PTHR11709:SF414">
    <property type="entry name" value="ADR239WP"/>
    <property type="match status" value="1"/>
</dbReference>
<protein>
    <submittedName>
        <fullName evidence="8">Multicopper oxidase</fullName>
    </submittedName>
</protein>
<gene>
    <name evidence="8" type="ORF">LAESUDRAFT_738473</name>
</gene>
<dbReference type="Gene3D" id="2.60.40.420">
    <property type="entry name" value="Cupredoxins - blue copper proteins"/>
    <property type="match status" value="3"/>
</dbReference>
<proteinExistence type="inferred from homology"/>
<keyword evidence="2" id="KW-0186">Copper</keyword>
<comment type="similarity">
    <text evidence="1">Belongs to the multicopper oxidase family.</text>
</comment>
<feature type="domain" description="Plastocyanin-like" evidence="5">
    <location>
        <begin position="153"/>
        <end position="245"/>
    </location>
</feature>
<accession>A0A165CK68</accession>
<dbReference type="RefSeq" id="XP_040760702.1">
    <property type="nucleotide sequence ID" value="XM_040910900.1"/>
</dbReference>
<keyword evidence="3" id="KW-1015">Disulfide bond</keyword>
<evidence type="ECO:0000259" key="6">
    <source>
        <dbReference type="Pfam" id="PF07731"/>
    </source>
</evidence>
<evidence type="ECO:0000313" key="8">
    <source>
        <dbReference type="EMBL" id="KZT02962.1"/>
    </source>
</evidence>
<dbReference type="InterPro" id="IPR011706">
    <property type="entry name" value="Cu-oxidase_C"/>
</dbReference>
<dbReference type="GeneID" id="63827929"/>
<name>A0A165CK68_9APHY</name>
<dbReference type="OrthoDB" id="2121828at2759"/>
<dbReference type="Proteomes" id="UP000076871">
    <property type="component" value="Unassembled WGS sequence"/>
</dbReference>
<evidence type="ECO:0000313" key="9">
    <source>
        <dbReference type="Proteomes" id="UP000076871"/>
    </source>
</evidence>
<feature type="domain" description="Plastocyanin-like" evidence="7">
    <location>
        <begin position="20"/>
        <end position="93"/>
    </location>
</feature>
<organism evidence="8 9">
    <name type="scientific">Laetiporus sulphureus 93-53</name>
    <dbReference type="NCBI Taxonomy" id="1314785"/>
    <lineage>
        <taxon>Eukaryota</taxon>
        <taxon>Fungi</taxon>
        <taxon>Dikarya</taxon>
        <taxon>Basidiomycota</taxon>
        <taxon>Agaricomycotina</taxon>
        <taxon>Agaricomycetes</taxon>
        <taxon>Polyporales</taxon>
        <taxon>Laetiporus</taxon>
    </lineage>
</organism>
<dbReference type="InterPro" id="IPR001117">
    <property type="entry name" value="Cu-oxidase_2nd"/>
</dbReference>
<sequence>MDMVDETTTRYYDFVVEDGTGTQDGVEKTMLVVNGLYPGPMIEANTGDRIIVNVTNKMVNATNGTNYYDGTDGITQCGIPPGESMVYNFTVDYSIQYVDGIIGAPRTKWHFSRAPSYDKDLVTQISDLFHGFSTDLLEYYFTPSGNDGTPRNDNETYRLRLIDPGTFVALEFSVENHMLTVIEADGTTVYPVEVSSVSITVTQRYNVLLRTNQMAGAYWMRATLHQTAFTYDNPGCQPEIRGVIHYGVDDDAMPDIDLLNNSPSLPSGAPGTLDTADLVPVGGGPAPEPTLRISFAFIWYPEGGDHYSRYLAFINNTSWDPLKSASSIYAQLGNSTSDGSTDFSGSQLITTVNEIATSVINTAPMDWMILRFVDDNPGYWAFHCHTLLFQFNVLPAQSQKF</sequence>
<dbReference type="SUPFAM" id="SSF49503">
    <property type="entry name" value="Cupredoxins"/>
    <property type="match status" value="3"/>
</dbReference>
<dbReference type="InterPro" id="IPR045087">
    <property type="entry name" value="Cu-oxidase_fam"/>
</dbReference>
<keyword evidence="9" id="KW-1185">Reference proteome</keyword>
<evidence type="ECO:0000256" key="1">
    <source>
        <dbReference type="ARBA" id="ARBA00010609"/>
    </source>
</evidence>
<evidence type="ECO:0000256" key="4">
    <source>
        <dbReference type="ARBA" id="ARBA00023180"/>
    </source>
</evidence>
<keyword evidence="4" id="KW-0325">Glycoprotein</keyword>
<evidence type="ECO:0000256" key="2">
    <source>
        <dbReference type="ARBA" id="ARBA00023008"/>
    </source>
</evidence>
<evidence type="ECO:0000259" key="5">
    <source>
        <dbReference type="Pfam" id="PF00394"/>
    </source>
</evidence>